<evidence type="ECO:0000313" key="2">
    <source>
        <dbReference type="Proteomes" id="UP000492821"/>
    </source>
</evidence>
<feature type="region of interest" description="Disordered" evidence="1">
    <location>
        <begin position="460"/>
        <end position="484"/>
    </location>
</feature>
<reference evidence="2" key="1">
    <citation type="journal article" date="2013" name="Genetics">
        <title>The draft genome and transcriptome of Panagrellus redivivus are shaped by the harsh demands of a free-living lifestyle.</title>
        <authorList>
            <person name="Srinivasan J."/>
            <person name="Dillman A.R."/>
            <person name="Macchietto M.G."/>
            <person name="Heikkinen L."/>
            <person name="Lakso M."/>
            <person name="Fracchia K.M."/>
            <person name="Antoshechkin I."/>
            <person name="Mortazavi A."/>
            <person name="Wong G."/>
            <person name="Sternberg P.W."/>
        </authorList>
    </citation>
    <scope>NUCLEOTIDE SEQUENCE [LARGE SCALE GENOMIC DNA]</scope>
    <source>
        <strain evidence="2">MT8872</strain>
    </source>
</reference>
<feature type="region of interest" description="Disordered" evidence="1">
    <location>
        <begin position="697"/>
        <end position="742"/>
    </location>
</feature>
<organism evidence="2 3">
    <name type="scientific">Panagrellus redivivus</name>
    <name type="common">Microworm</name>
    <dbReference type="NCBI Taxonomy" id="6233"/>
    <lineage>
        <taxon>Eukaryota</taxon>
        <taxon>Metazoa</taxon>
        <taxon>Ecdysozoa</taxon>
        <taxon>Nematoda</taxon>
        <taxon>Chromadorea</taxon>
        <taxon>Rhabditida</taxon>
        <taxon>Tylenchina</taxon>
        <taxon>Panagrolaimomorpha</taxon>
        <taxon>Panagrolaimoidea</taxon>
        <taxon>Panagrolaimidae</taxon>
        <taxon>Panagrellus</taxon>
    </lineage>
</organism>
<dbReference type="WBParaSite" id="Pan_g5097.t1">
    <property type="protein sequence ID" value="Pan_g5097.t1"/>
    <property type="gene ID" value="Pan_g5097"/>
</dbReference>
<evidence type="ECO:0000313" key="3">
    <source>
        <dbReference type="WBParaSite" id="Pan_g5097.t1"/>
    </source>
</evidence>
<keyword evidence="2" id="KW-1185">Reference proteome</keyword>
<feature type="compositionally biased region" description="Polar residues" evidence="1">
    <location>
        <begin position="474"/>
        <end position="484"/>
    </location>
</feature>
<feature type="compositionally biased region" description="Basic and acidic residues" evidence="1">
    <location>
        <begin position="38"/>
        <end position="53"/>
    </location>
</feature>
<dbReference type="Proteomes" id="UP000492821">
    <property type="component" value="Unassembled WGS sequence"/>
</dbReference>
<sequence>MSQKNRRSSILKPPNADDASTESANRPKRRVSFHTHRIVKEYEKNGEGDIDHTPQRERMQMSGQSDLSASLTDSHLHSNKENHTHVDVSVHEVRETTFNKYADNTIAVIDKLDRHVEIHQTSSSCGGHGQMGTIENADNTMMLFGNSKPIENEHNSLPSTPNANMSTTPGFDRTMAVFRSPGSVKSGEDQFEMEGDKTFAMFNATSNTLDFANRSGEDLDDLIFGDEEAMNVDTEDLEFVGMKAHSTPTKTRKSDMATPVKVDDTFVVYTPQKSEASQISTTPVAMVVSTRETSSVSTFEEARNGLSSRESTLRTTSTRTEVISGAVPMEGIEVESIKSESEPTENSSKPTVPLEQTYVFEDGARVPAQSTPEFVQEPQIPVHEALKAAIGKHQKPRPELLASPKCTTDSLDSTFCQSPTRTVRLETSSVSLNNKVRRMSGALMDAIQKKRRSDVLKTAGKPDHVESPMEVAKTQPTESSFSTTPVRANQTYTLHASPAPEAADPKTNASTFSDVLNLSRIQDPTNMFDESSFVKTAPGTANNTFNGVNSTRLEDIATPVPMFEGTLNGTNAPEDKANSSADSELSNSFSRRLSLDPSSGQKTAESIAPLGIFDPDETVGASRAQASFSTTRLRNIYEEFNLDDLDSYCEAVTTGNIDLAGAEEAMENASLVNTSASDDMTKSMSCRTPMKRCQLRVSEPSFGLSSASDDNLTEEKMDSTSGGGMDSPVGSENDVSERSSGAEVVENGTYDVPVATIGCGNETSDGHVTANTAENVTSDLTQATGTTENGTYEVPVASIPAPVDESDGGTYTLSPNQSLLHQVNQSAHKLATPSKALSFASADTVNRSIAENLSNSMAFTAMTYSFSQYGFADRHLTAEESVRLAKFSDEVTGLQALARPLGTRWPNLASLADDIVPGFVIYEAPQKFGDLNYLIEAAYCDIFLEAATTPKELKEQVLLVRQKFKLAFDARKAFVQLLKATYPRSAFLQESKAYCVELLLAGKQAEYDEYIASFLTAKSKGTPSEAQKLYEQRSRECKQEGDTEIAAIDAKVEMFRKEKTEIYANFSKKM</sequence>
<feature type="compositionally biased region" description="Polar residues" evidence="1">
    <location>
        <begin position="578"/>
        <end position="603"/>
    </location>
</feature>
<proteinExistence type="predicted"/>
<feature type="region of interest" description="Disordered" evidence="1">
    <location>
        <begin position="1"/>
        <end position="53"/>
    </location>
</feature>
<protein>
    <submittedName>
        <fullName evidence="3">Kinetochore scaffold 1</fullName>
    </submittedName>
</protein>
<dbReference type="AlphaFoldDB" id="A0A7E4W0T7"/>
<feature type="region of interest" description="Disordered" evidence="1">
    <location>
        <begin position="564"/>
        <end position="603"/>
    </location>
</feature>
<reference evidence="3" key="2">
    <citation type="submission" date="2020-10" db="UniProtKB">
        <authorList>
            <consortium name="WormBaseParasite"/>
        </authorList>
    </citation>
    <scope>IDENTIFICATION</scope>
</reference>
<evidence type="ECO:0000256" key="1">
    <source>
        <dbReference type="SAM" id="MobiDB-lite"/>
    </source>
</evidence>
<name>A0A7E4W0T7_PANRE</name>
<accession>A0A7E4W0T7</accession>
<feature type="compositionally biased region" description="Basic residues" evidence="1">
    <location>
        <begin position="26"/>
        <end position="37"/>
    </location>
</feature>